<proteinExistence type="predicted"/>
<dbReference type="EMBL" id="PFMC01000021">
    <property type="protein sequence ID" value="PIY95252.1"/>
    <property type="molecule type" value="Genomic_DNA"/>
</dbReference>
<comment type="caution">
    <text evidence="2">The sequence shown here is derived from an EMBL/GenBank/DDBJ whole genome shotgun (WGS) entry which is preliminary data.</text>
</comment>
<keyword evidence="1" id="KW-1133">Transmembrane helix</keyword>
<dbReference type="AlphaFoldDB" id="A0A2M7RFE7"/>
<sequence>MHVKEKLQNNNQGTILLIAVMIMATILAAAMGTGTLVINIINQSASIDYSIAAFYAAEAGIEKNLYRIRQTDYPGEIALKQYGIDAPTTDSLDLTAGQTLQSHYDLSTINGQDEIVVDLYENIEYQLNMYDPNQEQEPLAIGRLDIINDGSNTEDITLHISWVSWSATGQLQTPQAQIETIVAGDVEEHHITLSSSALYKVRLRTLDGDLTNVTIKAYDQAVDPTPQAIPGEYVLRSTGEYPTGKSKYASQVMTVRMPIIVPTYGLYNFVIFSEGDIAKSVTW</sequence>
<name>A0A2M7RFE7_9BACT</name>
<feature type="transmembrane region" description="Helical" evidence="1">
    <location>
        <begin position="15"/>
        <end position="41"/>
    </location>
</feature>
<keyword evidence="1" id="KW-0472">Membrane</keyword>
<gene>
    <name evidence="2" type="ORF">COY67_00920</name>
</gene>
<evidence type="ECO:0000256" key="1">
    <source>
        <dbReference type="SAM" id="Phobius"/>
    </source>
</evidence>
<dbReference type="Proteomes" id="UP000228689">
    <property type="component" value="Unassembled WGS sequence"/>
</dbReference>
<evidence type="ECO:0000313" key="2">
    <source>
        <dbReference type="EMBL" id="PIY95252.1"/>
    </source>
</evidence>
<evidence type="ECO:0000313" key="3">
    <source>
        <dbReference type="Proteomes" id="UP000228689"/>
    </source>
</evidence>
<organism evidence="2 3">
    <name type="scientific">Candidatus Komeilibacteria bacterium CG_4_10_14_0_8_um_filter_37_78</name>
    <dbReference type="NCBI Taxonomy" id="1974471"/>
    <lineage>
        <taxon>Bacteria</taxon>
        <taxon>Candidatus Komeiliibacteriota</taxon>
    </lineage>
</organism>
<accession>A0A2M7RFE7</accession>
<reference evidence="3" key="1">
    <citation type="submission" date="2017-09" db="EMBL/GenBank/DDBJ databases">
        <title>Depth-based differentiation of microbial function through sediment-hosted aquifers and enrichment of novel symbionts in the deep terrestrial subsurface.</title>
        <authorList>
            <person name="Probst A.J."/>
            <person name="Ladd B."/>
            <person name="Jarett J.K."/>
            <person name="Geller-Mcgrath D.E."/>
            <person name="Sieber C.M.K."/>
            <person name="Emerson J.B."/>
            <person name="Anantharaman K."/>
            <person name="Thomas B.C."/>
            <person name="Malmstrom R."/>
            <person name="Stieglmeier M."/>
            <person name="Klingl A."/>
            <person name="Woyke T."/>
            <person name="Ryan C.M."/>
            <person name="Banfield J.F."/>
        </authorList>
    </citation>
    <scope>NUCLEOTIDE SEQUENCE [LARGE SCALE GENOMIC DNA]</scope>
</reference>
<keyword evidence="1" id="KW-0812">Transmembrane</keyword>
<protein>
    <recommendedName>
        <fullName evidence="4">Type 4 fimbrial biogenesis protein PilX N-terminal domain-containing protein</fullName>
    </recommendedName>
</protein>
<evidence type="ECO:0008006" key="4">
    <source>
        <dbReference type="Google" id="ProtNLM"/>
    </source>
</evidence>